<evidence type="ECO:0000256" key="6">
    <source>
        <dbReference type="ARBA" id="ARBA00023224"/>
    </source>
</evidence>
<sequence>MKIHSLSGKISVLMAGCVAVFTIAVYFIISLTVESVINQNIEDEVRAKALVLSEELQNRQQRALNATELLTGSPGLLEAIRTGNRQGALAIGQQALKTLELDFLVVTDQEGKVFVRTHEPEKYGDSIIDQVNIQKALQGEASVGIEEGTSINYSIRAGAPLQDEEGRIYGAVSLGYALSENDYVDAQKKIFNCDVTVFLGDERIATTIMSKNGTRLVGTKMEDQRIIDTVLKQGKAYYGSTTINGSKYFVGYTPLADVTGKVSGMLFLGQSYNMAAMLSQKLIMNQAVFMAVLGVFMGFCVVFMFRIMILRKIKAITAMLKDIAEGEGDLTKRVAVSAQDEIGEMSDYFNLFIENIHEVVKGIIAETNKVNTAILASHRNIGVLTGELENAAATVQELSAGMEETASSTEEITATSTEIASAVEVVAIKAQEGALSAHEISSKAVSLKDNAFELQAEADQTRSAIKQTMDAALAKTTEVAKIKSLSEVILQIAVQTNLLALNAAIESARAGEAGKGFSVVSEEIRKLAENSQNTVKEIQDTLGVIFEVVENLADTSRQMLVYIDTKVVENYKESVLVGENYDHDAQTIDGWAGELSATSQELLASIKTVADGIAEIARATESGSERTAHVAAQVAMLKDKANEIKTETDSVKDSADNLQALVRKFKI</sequence>
<dbReference type="Pfam" id="PF00015">
    <property type="entry name" value="MCPsignal"/>
    <property type="match status" value="1"/>
</dbReference>
<evidence type="ECO:0000313" key="14">
    <source>
        <dbReference type="Proteomes" id="UP000054623"/>
    </source>
</evidence>
<dbReference type="RefSeq" id="WP_011459092.1">
    <property type="nucleotide sequence ID" value="NZ_LK996017.1"/>
</dbReference>
<dbReference type="OMA" id="NARIDNG"/>
<dbReference type="GO" id="GO:0007165">
    <property type="term" value="P:signal transduction"/>
    <property type="evidence" value="ECO:0007669"/>
    <property type="project" value="UniProtKB-KW"/>
</dbReference>
<feature type="transmembrane region" description="Helical" evidence="9">
    <location>
        <begin position="287"/>
        <end position="309"/>
    </location>
</feature>
<dbReference type="AlphaFoldDB" id="A0A098AWG7"/>
<evidence type="ECO:0000259" key="10">
    <source>
        <dbReference type="PROSITE" id="PS50111"/>
    </source>
</evidence>
<evidence type="ECO:0000256" key="5">
    <source>
        <dbReference type="ARBA" id="ARBA00023136"/>
    </source>
</evidence>
<gene>
    <name evidence="13" type="ORF">AT727_17020</name>
    <name evidence="12" type="ORF">DPCES_0568</name>
</gene>
<dbReference type="PANTHER" id="PTHR32089">
    <property type="entry name" value="METHYL-ACCEPTING CHEMOTAXIS PROTEIN MCPB"/>
    <property type="match status" value="1"/>
</dbReference>
<feature type="transmembrane region" description="Helical" evidence="9">
    <location>
        <begin position="12"/>
        <end position="33"/>
    </location>
</feature>
<dbReference type="Gene3D" id="1.10.287.950">
    <property type="entry name" value="Methyl-accepting chemotaxis protein"/>
    <property type="match status" value="1"/>
</dbReference>
<dbReference type="Pfam" id="PF00672">
    <property type="entry name" value="HAMP"/>
    <property type="match status" value="1"/>
</dbReference>
<dbReference type="Proteomes" id="UP000054623">
    <property type="component" value="Unassembled WGS sequence"/>
</dbReference>
<dbReference type="PROSITE" id="PS50111">
    <property type="entry name" value="CHEMOTAXIS_TRANSDUC_2"/>
    <property type="match status" value="1"/>
</dbReference>
<evidence type="ECO:0000259" key="11">
    <source>
        <dbReference type="PROSITE" id="PS50885"/>
    </source>
</evidence>
<keyword evidence="5 9" id="KW-0472">Membrane</keyword>
<evidence type="ECO:0000256" key="7">
    <source>
        <dbReference type="ARBA" id="ARBA00029447"/>
    </source>
</evidence>
<dbReference type="SMART" id="SM00304">
    <property type="entry name" value="HAMP"/>
    <property type="match status" value="1"/>
</dbReference>
<accession>A0A098AWG7</accession>
<dbReference type="GO" id="GO:0005886">
    <property type="term" value="C:plasma membrane"/>
    <property type="evidence" value="ECO:0007669"/>
    <property type="project" value="UniProtKB-SubCell"/>
</dbReference>
<keyword evidence="3 9" id="KW-0812">Transmembrane</keyword>
<dbReference type="Gene3D" id="6.10.340.10">
    <property type="match status" value="1"/>
</dbReference>
<evidence type="ECO:0000256" key="4">
    <source>
        <dbReference type="ARBA" id="ARBA00022989"/>
    </source>
</evidence>
<evidence type="ECO:0000256" key="9">
    <source>
        <dbReference type="SAM" id="Phobius"/>
    </source>
</evidence>
<reference evidence="12" key="1">
    <citation type="submission" date="2014-07" db="EMBL/GenBank/DDBJ databases">
        <authorList>
            <person name="Hornung V.Bastian."/>
        </authorList>
    </citation>
    <scope>NUCLEOTIDE SEQUENCE</scope>
    <source>
        <strain evidence="12">PCE-S</strain>
    </source>
</reference>
<comment type="subcellular location">
    <subcellularLocation>
        <location evidence="1">Cell membrane</location>
        <topology evidence="1">Multi-pass membrane protein</topology>
    </subcellularLocation>
</comment>
<dbReference type="SMART" id="SM00283">
    <property type="entry name" value="MA"/>
    <property type="match status" value="1"/>
</dbReference>
<dbReference type="CDD" id="cd06225">
    <property type="entry name" value="HAMP"/>
    <property type="match status" value="1"/>
</dbReference>
<dbReference type="InterPro" id="IPR029151">
    <property type="entry name" value="Sensor-like_sf"/>
</dbReference>
<evidence type="ECO:0000256" key="8">
    <source>
        <dbReference type="PROSITE-ProRule" id="PRU00284"/>
    </source>
</evidence>
<feature type="domain" description="HAMP" evidence="11">
    <location>
        <begin position="307"/>
        <end position="361"/>
    </location>
</feature>
<feature type="domain" description="Methyl-accepting transducer" evidence="10">
    <location>
        <begin position="380"/>
        <end position="617"/>
    </location>
</feature>
<dbReference type="SUPFAM" id="SSF58104">
    <property type="entry name" value="Methyl-accepting chemotaxis protein (MCP) signaling domain"/>
    <property type="match status" value="1"/>
</dbReference>
<keyword evidence="6 8" id="KW-0807">Transducer</keyword>
<dbReference type="EMBL" id="LOCK01000010">
    <property type="protein sequence ID" value="KTE92888.1"/>
    <property type="molecule type" value="Genomic_DNA"/>
</dbReference>
<dbReference type="Pfam" id="PF17203">
    <property type="entry name" value="sCache_3_2"/>
    <property type="match status" value="1"/>
</dbReference>
<evidence type="ECO:0000313" key="12">
    <source>
        <dbReference type="EMBL" id="CDX00455.1"/>
    </source>
</evidence>
<protein>
    <submittedName>
        <fullName evidence="12 13">Chemotaxis protein</fullName>
    </submittedName>
</protein>
<organism evidence="12">
    <name type="scientific">Desulfitobacterium hafniense</name>
    <name type="common">Desulfitobacterium frappieri</name>
    <dbReference type="NCBI Taxonomy" id="49338"/>
    <lineage>
        <taxon>Bacteria</taxon>
        <taxon>Bacillati</taxon>
        <taxon>Bacillota</taxon>
        <taxon>Clostridia</taxon>
        <taxon>Eubacteriales</taxon>
        <taxon>Desulfitobacteriaceae</taxon>
        <taxon>Desulfitobacterium</taxon>
    </lineage>
</organism>
<dbReference type="PANTHER" id="PTHR32089:SF112">
    <property type="entry name" value="LYSOZYME-LIKE PROTEIN-RELATED"/>
    <property type="match status" value="1"/>
</dbReference>
<evidence type="ECO:0000256" key="2">
    <source>
        <dbReference type="ARBA" id="ARBA00022475"/>
    </source>
</evidence>
<reference evidence="13 14" key="2">
    <citation type="submission" date="2015-12" db="EMBL/GenBank/DDBJ databases">
        <title>Draft Genome Sequence of Desulfitobacterium hafniense Strain DH, a Sulfate-reducing Bacterium Isolated from Paddy Soils.</title>
        <authorList>
            <person name="Bao P."/>
            <person name="Zhang X."/>
            <person name="Li G."/>
        </authorList>
    </citation>
    <scope>NUCLEOTIDE SEQUENCE [LARGE SCALE GENOMIC DNA]</scope>
    <source>
        <strain evidence="13 14">DH</strain>
    </source>
</reference>
<dbReference type="InterPro" id="IPR004089">
    <property type="entry name" value="MCPsignal_dom"/>
</dbReference>
<dbReference type="Gene3D" id="3.30.450.20">
    <property type="entry name" value="PAS domain"/>
    <property type="match status" value="1"/>
</dbReference>
<dbReference type="EMBL" id="LK996017">
    <property type="protein sequence ID" value="CDX00455.1"/>
    <property type="molecule type" value="Genomic_DNA"/>
</dbReference>
<evidence type="ECO:0000256" key="3">
    <source>
        <dbReference type="ARBA" id="ARBA00022692"/>
    </source>
</evidence>
<dbReference type="InterPro" id="IPR003660">
    <property type="entry name" value="HAMP_dom"/>
</dbReference>
<dbReference type="Pfam" id="PF17202">
    <property type="entry name" value="sCache_3_3"/>
    <property type="match status" value="1"/>
</dbReference>
<proteinExistence type="inferred from homology"/>
<keyword evidence="4 9" id="KW-1133">Transmembrane helix</keyword>
<dbReference type="SUPFAM" id="SSF103190">
    <property type="entry name" value="Sensory domain-like"/>
    <property type="match status" value="2"/>
</dbReference>
<dbReference type="InterPro" id="IPR033463">
    <property type="entry name" value="sCache_3"/>
</dbReference>
<dbReference type="OrthoDB" id="5392220at2"/>
<evidence type="ECO:0000313" key="13">
    <source>
        <dbReference type="EMBL" id="KTE92888.1"/>
    </source>
</evidence>
<keyword evidence="2" id="KW-1003">Cell membrane</keyword>
<dbReference type="PROSITE" id="PS50885">
    <property type="entry name" value="HAMP"/>
    <property type="match status" value="1"/>
</dbReference>
<evidence type="ECO:0000256" key="1">
    <source>
        <dbReference type="ARBA" id="ARBA00004651"/>
    </source>
</evidence>
<dbReference type="PATRIC" id="fig|49338.4.peg.604"/>
<comment type="similarity">
    <text evidence="7">Belongs to the methyl-accepting chemotaxis (MCP) protein family.</text>
</comment>
<name>A0A098AWG7_DESHA</name>